<evidence type="ECO:0000313" key="9">
    <source>
        <dbReference type="EnsemblMetazoa" id="G29533.21:cds"/>
    </source>
</evidence>
<evidence type="ECO:0000256" key="6">
    <source>
        <dbReference type="ARBA" id="ARBA00022840"/>
    </source>
</evidence>
<dbReference type="InterPro" id="IPR042063">
    <property type="entry name" value="Ubi_acti_E1_SCCH"/>
</dbReference>
<dbReference type="Pfam" id="PF00899">
    <property type="entry name" value="ThiF"/>
    <property type="match status" value="2"/>
</dbReference>
<evidence type="ECO:0000313" key="10">
    <source>
        <dbReference type="Proteomes" id="UP000005408"/>
    </source>
</evidence>
<keyword evidence="6" id="KW-0067">ATP-binding</keyword>
<dbReference type="GO" id="GO:0006974">
    <property type="term" value="P:DNA damage response"/>
    <property type="evidence" value="ECO:0007669"/>
    <property type="project" value="TreeGrafter"/>
</dbReference>
<dbReference type="SUPFAM" id="SSF69572">
    <property type="entry name" value="Activating enzymes of the ubiquitin-like proteins"/>
    <property type="match status" value="2"/>
</dbReference>
<keyword evidence="3" id="KW-0436">Ligase</keyword>
<keyword evidence="4" id="KW-0547">Nucleotide-binding</keyword>
<reference evidence="9" key="1">
    <citation type="submission" date="2022-08" db="UniProtKB">
        <authorList>
            <consortium name="EnsemblMetazoa"/>
        </authorList>
    </citation>
    <scope>IDENTIFICATION</scope>
    <source>
        <strain evidence="9">05x7-T-G4-1.051#20</strain>
    </source>
</reference>
<organism evidence="9 10">
    <name type="scientific">Magallana gigas</name>
    <name type="common">Pacific oyster</name>
    <name type="synonym">Crassostrea gigas</name>
    <dbReference type="NCBI Taxonomy" id="29159"/>
    <lineage>
        <taxon>Eukaryota</taxon>
        <taxon>Metazoa</taxon>
        <taxon>Spiralia</taxon>
        <taxon>Lophotrochozoa</taxon>
        <taxon>Mollusca</taxon>
        <taxon>Bivalvia</taxon>
        <taxon>Autobranchia</taxon>
        <taxon>Pteriomorphia</taxon>
        <taxon>Ostreida</taxon>
        <taxon>Ostreoidea</taxon>
        <taxon>Ostreidae</taxon>
        <taxon>Magallana</taxon>
    </lineage>
</organism>
<dbReference type="InterPro" id="IPR019572">
    <property type="entry name" value="UBA_E1_SCCH"/>
</dbReference>
<dbReference type="PANTHER" id="PTHR10953:SF4">
    <property type="entry name" value="UBIQUITIN-ACTIVATING ENZYME E1 C-TERMINAL DOMAIN-CONTAINING PROTEIN"/>
    <property type="match status" value="1"/>
</dbReference>
<protein>
    <recommendedName>
        <fullName evidence="8">Ubiquitin-activating enzyme E1 C-terminal domain-containing protein</fullName>
    </recommendedName>
</protein>
<dbReference type="Gene3D" id="3.40.50.12550">
    <property type="entry name" value="Ubiquitin-activating enzyme E1, inactive adenylation domain, subdomain 2"/>
    <property type="match status" value="2"/>
</dbReference>
<dbReference type="AlphaFoldDB" id="A0A8W8LST5"/>
<dbReference type="PANTHER" id="PTHR10953">
    <property type="entry name" value="UBIQUITIN-ACTIVATING ENZYME E1"/>
    <property type="match status" value="1"/>
</dbReference>
<evidence type="ECO:0000256" key="7">
    <source>
        <dbReference type="PROSITE-ProRule" id="PRU10132"/>
    </source>
</evidence>
<proteinExistence type="inferred from homology"/>
<evidence type="ECO:0000256" key="4">
    <source>
        <dbReference type="ARBA" id="ARBA00022741"/>
    </source>
</evidence>
<sequence>MEPTEPQGAEFLASITNVVVLTNSNLEEKIRIGEICHKNNIKFISVDSRGLFVELFCDFGDNFVVNDVDGEEPITNMVASITKDKEGVACLYEARHGYEDGDHVTFAEVQGMTELNGCKPIKIKADADEVLKVVKALNEKSPTKADELDENVMREMPWRLVSIGSHYGRGGSSGGHEGKACSGKFHPVCQYMYFDALECLPEDKDTSLTEENCKPTNSRYDGQVAVFGSDFQEKMGNLKYFLVGAGAIGCEMLKNWALMGLSAGENGHIYVTDMDIIEKSNLNRQFLFRPWDVQENRVGPDTENIYTDDFFEKLDGVANALDNVDARLYMDRRCVYYNKPLLESGTLGTKGNVQVVIPKLTESYSSSQDPPEKSIPICTLKNFPNAIEHTLQWARDQFEGLFIQPVEGALQYATDPKFLERTAKLPGTQPVETLQGIKKAIVDERPTSFQDCVTFARNLFQENYNNNIRQLLFNFPPDQVTSSGAPFWSGPKRCPHPLEFDVNNTTHFDYVMSVANLRAQMYGIKQVRDPKAICDMVSKVKVPEFKPRSGIKIEVTDAEMERNQGNLDVDAVENLQKDLPPVEKVKAMKLVPIEFEKDDDTNFHMDFIVAASNLRAENYDIPPADRHKSKLIAGKIIPAIATTTALITGLVAVELIKLVQGHNKLESYKNGFVNLALPFFAFSEPIAAPKNKYYDTYFTLWDRFEVQGEMTLQEFLDYFQKEYKLEITMLSQGVSMLYSFFMPPAKRQERLGLPLSEVVKRVSKKKIPSHVKALVLELCCNDTEGEDVEVPYVKYNLPQS</sequence>
<evidence type="ECO:0000256" key="5">
    <source>
        <dbReference type="ARBA" id="ARBA00022786"/>
    </source>
</evidence>
<dbReference type="InterPro" id="IPR045886">
    <property type="entry name" value="ThiF/MoeB/HesA"/>
</dbReference>
<dbReference type="Pfam" id="PF16190">
    <property type="entry name" value="E1_FCCH"/>
    <property type="match status" value="1"/>
</dbReference>
<evidence type="ECO:0000259" key="8">
    <source>
        <dbReference type="SMART" id="SM00985"/>
    </source>
</evidence>
<dbReference type="InterPro" id="IPR032418">
    <property type="entry name" value="E1_FCCH"/>
</dbReference>
<feature type="active site" description="Glycyl thioester intermediate" evidence="7">
    <location>
        <position position="378"/>
    </location>
</feature>
<dbReference type="Gene3D" id="2.40.30.180">
    <property type="entry name" value="Ubiquitin-activating enzyme E1, FCCH domain"/>
    <property type="match status" value="1"/>
</dbReference>
<dbReference type="Pfam" id="PF09358">
    <property type="entry name" value="E1_UFD"/>
    <property type="match status" value="1"/>
</dbReference>
<keyword evidence="10" id="KW-1185">Reference proteome</keyword>
<feature type="domain" description="Ubiquitin-activating enzyme E1 C-terminal" evidence="8">
    <location>
        <begin position="668"/>
        <end position="793"/>
    </location>
</feature>
<dbReference type="InterPro" id="IPR042302">
    <property type="entry name" value="E1_FCCH_sf"/>
</dbReference>
<dbReference type="InterPro" id="IPR018074">
    <property type="entry name" value="UBQ-activ_enz_E1_CS"/>
</dbReference>
<dbReference type="InterPro" id="IPR035985">
    <property type="entry name" value="Ubiquitin-activating_enz"/>
</dbReference>
<dbReference type="GO" id="GO:0005737">
    <property type="term" value="C:cytoplasm"/>
    <property type="evidence" value="ECO:0007669"/>
    <property type="project" value="TreeGrafter"/>
</dbReference>
<evidence type="ECO:0000256" key="2">
    <source>
        <dbReference type="ARBA" id="ARBA00005673"/>
    </source>
</evidence>
<name>A0A8W8LST5_MAGGI</name>
<dbReference type="GO" id="GO:0005524">
    <property type="term" value="F:ATP binding"/>
    <property type="evidence" value="ECO:0007669"/>
    <property type="project" value="UniProtKB-KW"/>
</dbReference>
<dbReference type="Gene3D" id="1.10.10.2660">
    <property type="entry name" value="Ubiquitin-activating enzyme E1, SCCH domain"/>
    <property type="match status" value="1"/>
</dbReference>
<dbReference type="GO" id="GO:0005634">
    <property type="term" value="C:nucleus"/>
    <property type="evidence" value="ECO:0007669"/>
    <property type="project" value="TreeGrafter"/>
</dbReference>
<dbReference type="FunFam" id="1.10.10.2660:FF:000001">
    <property type="entry name" value="Ubiquitin-activating enzyme E1 1"/>
    <property type="match status" value="1"/>
</dbReference>
<dbReference type="FunFam" id="3.10.290.60:FF:000002">
    <property type="entry name" value="Ubiquitin-like modifier-activating enzyme 1"/>
    <property type="match status" value="1"/>
</dbReference>
<dbReference type="Proteomes" id="UP000005408">
    <property type="component" value="Unassembled WGS sequence"/>
</dbReference>
<comment type="similarity">
    <text evidence="2">Belongs to the ubiquitin-activating E1 family.</text>
</comment>
<dbReference type="PROSITE" id="PS00536">
    <property type="entry name" value="UBIQUITIN_ACTIVAT_1"/>
    <property type="match status" value="1"/>
</dbReference>
<dbReference type="InterPro" id="IPR018965">
    <property type="entry name" value="Ub-activating_enz_E1_C"/>
</dbReference>
<dbReference type="GO" id="GO:0004839">
    <property type="term" value="F:ubiquitin activating enzyme activity"/>
    <property type="evidence" value="ECO:0007669"/>
    <property type="project" value="TreeGrafter"/>
</dbReference>
<comment type="pathway">
    <text evidence="1">Protein modification; protein ubiquitination.</text>
</comment>
<keyword evidence="5" id="KW-0833">Ubl conjugation pathway</keyword>
<dbReference type="SMART" id="SM00985">
    <property type="entry name" value="UBA_e1_C"/>
    <property type="match status" value="1"/>
</dbReference>
<dbReference type="EnsemblMetazoa" id="G29533.21">
    <property type="protein sequence ID" value="G29533.21:cds"/>
    <property type="gene ID" value="G29533"/>
</dbReference>
<dbReference type="PROSITE" id="PS00865">
    <property type="entry name" value="UBIQUITIN_ACTIVAT_2"/>
    <property type="match status" value="1"/>
</dbReference>
<dbReference type="Gene3D" id="3.40.50.720">
    <property type="entry name" value="NAD(P)-binding Rossmann-like Domain"/>
    <property type="match status" value="2"/>
</dbReference>
<dbReference type="InterPro" id="IPR033127">
    <property type="entry name" value="UBQ-activ_enz_E1_Cys_AS"/>
</dbReference>
<dbReference type="CDD" id="cd01490">
    <property type="entry name" value="Ube1_repeat2"/>
    <property type="match status" value="1"/>
</dbReference>
<accession>A0A8W8LST5</accession>
<evidence type="ECO:0000256" key="1">
    <source>
        <dbReference type="ARBA" id="ARBA00004906"/>
    </source>
</evidence>
<dbReference type="InterPro" id="IPR000594">
    <property type="entry name" value="ThiF_NAD_FAD-bd"/>
</dbReference>
<evidence type="ECO:0000256" key="3">
    <source>
        <dbReference type="ARBA" id="ARBA00022598"/>
    </source>
</evidence>
<dbReference type="Pfam" id="PF10585">
    <property type="entry name" value="UBA_E1_SCCH"/>
    <property type="match status" value="1"/>
</dbReference>
<dbReference type="GO" id="GO:0006511">
    <property type="term" value="P:ubiquitin-dependent protein catabolic process"/>
    <property type="evidence" value="ECO:0007669"/>
    <property type="project" value="TreeGrafter"/>
</dbReference>
<dbReference type="Gene3D" id="3.10.290.60">
    <property type="entry name" value="Ubiquitin-activating enzyme E1, UFD domain"/>
    <property type="match status" value="1"/>
</dbReference>
<dbReference type="InterPro" id="IPR038252">
    <property type="entry name" value="UBA_E1_C_sf"/>
</dbReference>